<dbReference type="PANTHER" id="PTHR10728">
    <property type="entry name" value="CYTOSOLIC PHOSPHOLIPASE A2"/>
    <property type="match status" value="1"/>
</dbReference>
<reference evidence="3 4" key="1">
    <citation type="submission" date="2022-05" db="EMBL/GenBank/DDBJ databases">
        <authorList>
            <consortium name="Genoscope - CEA"/>
            <person name="William W."/>
        </authorList>
    </citation>
    <scope>NUCLEOTIDE SEQUENCE [LARGE SCALE GENOMIC DNA]</scope>
</reference>
<evidence type="ECO:0000256" key="2">
    <source>
        <dbReference type="SAM" id="Phobius"/>
    </source>
</evidence>
<keyword evidence="2" id="KW-1133">Transmembrane helix</keyword>
<gene>
    <name evidence="3" type="ORF">PEVE_00036882</name>
</gene>
<feature type="transmembrane region" description="Helical" evidence="2">
    <location>
        <begin position="427"/>
        <end position="449"/>
    </location>
</feature>
<keyword evidence="2" id="KW-0472">Membrane</keyword>
<name>A0ABN8MMD1_9CNID</name>
<keyword evidence="2" id="KW-0812">Transmembrane</keyword>
<feature type="region of interest" description="Disordered" evidence="1">
    <location>
        <begin position="199"/>
        <end position="222"/>
    </location>
</feature>
<dbReference type="SUPFAM" id="SSF52151">
    <property type="entry name" value="FabD/lysophospholipase-like"/>
    <property type="match status" value="1"/>
</dbReference>
<keyword evidence="4" id="KW-1185">Reference proteome</keyword>
<evidence type="ECO:0000313" key="4">
    <source>
        <dbReference type="Proteomes" id="UP001159427"/>
    </source>
</evidence>
<proteinExistence type="predicted"/>
<feature type="transmembrane region" description="Helical" evidence="2">
    <location>
        <begin position="514"/>
        <end position="535"/>
    </location>
</feature>
<dbReference type="PANTHER" id="PTHR10728:SF40">
    <property type="entry name" value="PATATIN FAMILY PROTEIN"/>
    <property type="match status" value="1"/>
</dbReference>
<feature type="transmembrane region" description="Helical" evidence="2">
    <location>
        <begin position="735"/>
        <end position="755"/>
    </location>
</feature>
<accession>A0ABN8MMD1</accession>
<feature type="transmembrane region" description="Helical" evidence="2">
    <location>
        <begin position="703"/>
        <end position="723"/>
    </location>
</feature>
<organism evidence="3 4">
    <name type="scientific">Porites evermanni</name>
    <dbReference type="NCBI Taxonomy" id="104178"/>
    <lineage>
        <taxon>Eukaryota</taxon>
        <taxon>Metazoa</taxon>
        <taxon>Cnidaria</taxon>
        <taxon>Anthozoa</taxon>
        <taxon>Hexacorallia</taxon>
        <taxon>Scleractinia</taxon>
        <taxon>Fungiina</taxon>
        <taxon>Poritidae</taxon>
        <taxon>Porites</taxon>
    </lineage>
</organism>
<feature type="transmembrane region" description="Helical" evidence="2">
    <location>
        <begin position="481"/>
        <end position="499"/>
    </location>
</feature>
<protein>
    <recommendedName>
        <fullName evidence="5">PNPLA domain-containing protein</fullName>
    </recommendedName>
</protein>
<evidence type="ECO:0000256" key="1">
    <source>
        <dbReference type="SAM" id="MobiDB-lite"/>
    </source>
</evidence>
<comment type="caution">
    <text evidence="3">The sequence shown here is derived from an EMBL/GenBank/DDBJ whole genome shotgun (WGS) entry which is preliminary data.</text>
</comment>
<feature type="transmembrane region" description="Helical" evidence="2">
    <location>
        <begin position="455"/>
        <end position="474"/>
    </location>
</feature>
<dbReference type="InterPro" id="IPR016035">
    <property type="entry name" value="Acyl_Trfase/lysoPLipase"/>
</dbReference>
<evidence type="ECO:0000313" key="3">
    <source>
        <dbReference type="EMBL" id="CAH3029878.1"/>
    </source>
</evidence>
<feature type="transmembrane region" description="Helical" evidence="2">
    <location>
        <begin position="396"/>
        <end position="415"/>
    </location>
</feature>
<dbReference type="Proteomes" id="UP001159427">
    <property type="component" value="Unassembled WGS sequence"/>
</dbReference>
<dbReference type="EMBL" id="CALNXI010000597">
    <property type="protein sequence ID" value="CAH3029878.1"/>
    <property type="molecule type" value="Genomic_DNA"/>
</dbReference>
<dbReference type="Gene3D" id="3.40.1090.10">
    <property type="entry name" value="Cytosolic phospholipase A2 catalytic domain"/>
    <property type="match status" value="1"/>
</dbReference>
<evidence type="ECO:0008006" key="5">
    <source>
        <dbReference type="Google" id="ProtNLM"/>
    </source>
</evidence>
<sequence length="1025" mass="115963">MTRNLVCCSVAVASRGLGEKVTEPQIMLTGHAKFCCMPISMQNHSGATPSITSEQIIDDRHGKNPCMLTNTENVTEMSSIAESCPRGGFKPFSLEACFSVLPVPSPRRVAPHPKCLQIKMAAKIFHPRMFEDSRGRQCSFVFAALSLHEPNQLSAVDHYLISRLETVRLAHGPPSEMTFISGYNECSQRLHFPATSFIGKQDSSSTSQESHEGMRPKISQSSTGLAFSGGGIRSAAFCSGVLSRLLESEVKVDYLSCVSGSGYTGTAYLDWKYREESKDKGRRQGEGEGGWHKEFFEHMKQRSGYICDCTSCSGRCCNDAFCFAGFIIIHLILPVISWAFYAFPVAITIDIIFGKLMRQSQDCDAALERQREEKGTTEHDNALIIRCLSGGGKRDIARLFISLFAAFIVLFFITSKLKRRCSRLKSFLLLVEYSVACTLIFTFIPFTIYDFFVKIPVLTQVFVAIIAVIVWVGIPFLRRKTSYVMIVYAYSFVIYWKVFRVDLPVFFISHEDHLFHWLLSTSGMFLFISSFFTNCRGRFAHGYNRWRLQKAFYHQNSTRLCGCLGICPSWLCCLCNSKNETRPLTLADLKDMKPEYISNIVVNRWKNNEKDKKNYALLTMSPSGIERFDQHGKGQFKGRLDPGKIELSEAMATSAAALSYHMGKYEDSMEGLIRLYTILGLEMGATQISDQGDQTKVAYQARVFVVNLCGVLRGFPLVIPTIFYYCDYKNFETAVFWAVVCFLFIHASLVLTAICDSGSRNTVLWKIHKVSVWLKANIPFVYNSRLLFSKDTIGSTPPAVLLLSDGGHYENLAILPLLQRKLKRIVVVDGGYKDEEEDYGDCILNALMLARTELNCSFYAEDGKDVITDLIQMFVKGDEKPRYYKFKVHYGKENYNDPDRDGEIILLVPREPQESASKEEPRELIKEQGKKLTNEKAMELTFCCCECCHQKSCYEFSKCLCNAFPQHSTANQFFTPRMFEAYHEEGRRACEEVNAYDFFKTACPAGDKREVSEEPSTSGCQDKVK</sequence>